<name>A0A1R3FXE4_COCAP</name>
<dbReference type="EMBL" id="AWWV01016170">
    <property type="protein sequence ID" value="OMO50426.1"/>
    <property type="molecule type" value="Genomic_DNA"/>
</dbReference>
<keyword evidence="3" id="KW-1185">Reference proteome</keyword>
<comment type="caution">
    <text evidence="2">The sequence shown here is derived from an EMBL/GenBank/DDBJ whole genome shotgun (WGS) entry which is preliminary data.</text>
</comment>
<reference evidence="2 3" key="1">
    <citation type="submission" date="2013-09" db="EMBL/GenBank/DDBJ databases">
        <title>Corchorus capsularis genome sequencing.</title>
        <authorList>
            <person name="Alam M."/>
            <person name="Haque M.S."/>
            <person name="Islam M.S."/>
            <person name="Emdad E.M."/>
            <person name="Islam M.M."/>
            <person name="Ahmed B."/>
            <person name="Halim A."/>
            <person name="Hossen Q.M.M."/>
            <person name="Hossain M.Z."/>
            <person name="Ahmed R."/>
            <person name="Khan M.M."/>
            <person name="Islam R."/>
            <person name="Rashid M.M."/>
            <person name="Khan S.A."/>
            <person name="Rahman M.S."/>
            <person name="Alam M."/>
        </authorList>
    </citation>
    <scope>NUCLEOTIDE SEQUENCE [LARGE SCALE GENOMIC DNA]</scope>
    <source>
        <strain evidence="3">cv. CVL-1</strain>
        <tissue evidence="2">Whole seedling</tissue>
    </source>
</reference>
<organism evidence="2 3">
    <name type="scientific">Corchorus capsularis</name>
    <name type="common">Jute</name>
    <dbReference type="NCBI Taxonomy" id="210143"/>
    <lineage>
        <taxon>Eukaryota</taxon>
        <taxon>Viridiplantae</taxon>
        <taxon>Streptophyta</taxon>
        <taxon>Embryophyta</taxon>
        <taxon>Tracheophyta</taxon>
        <taxon>Spermatophyta</taxon>
        <taxon>Magnoliopsida</taxon>
        <taxon>eudicotyledons</taxon>
        <taxon>Gunneridae</taxon>
        <taxon>Pentapetalae</taxon>
        <taxon>rosids</taxon>
        <taxon>malvids</taxon>
        <taxon>Malvales</taxon>
        <taxon>Malvaceae</taxon>
        <taxon>Grewioideae</taxon>
        <taxon>Apeibeae</taxon>
        <taxon>Corchorus</taxon>
    </lineage>
</organism>
<feature type="region of interest" description="Disordered" evidence="1">
    <location>
        <begin position="1"/>
        <end position="20"/>
    </location>
</feature>
<dbReference type="Gramene" id="OMO50426">
    <property type="protein sequence ID" value="OMO50426"/>
    <property type="gene ID" value="CCACVL1_30453"/>
</dbReference>
<gene>
    <name evidence="2" type="ORF">CCACVL1_30453</name>
</gene>
<accession>A0A1R3FXE4</accession>
<dbReference type="AlphaFoldDB" id="A0A1R3FXE4"/>
<evidence type="ECO:0000313" key="3">
    <source>
        <dbReference type="Proteomes" id="UP000188268"/>
    </source>
</evidence>
<protein>
    <submittedName>
        <fullName evidence="2">Uncharacterized protein</fullName>
    </submittedName>
</protein>
<sequence>MARYTGVSLAKSRQNGKAKP</sequence>
<dbReference type="Proteomes" id="UP000188268">
    <property type="component" value="Unassembled WGS sequence"/>
</dbReference>
<evidence type="ECO:0000256" key="1">
    <source>
        <dbReference type="SAM" id="MobiDB-lite"/>
    </source>
</evidence>
<evidence type="ECO:0000313" key="2">
    <source>
        <dbReference type="EMBL" id="OMO50426.1"/>
    </source>
</evidence>
<proteinExistence type="predicted"/>